<proteinExistence type="predicted"/>
<sequence>MFHINSACTRGEGSIAIIFPLINEQICFLCCLLNKHICNTVLHVWPLIHCIVGNKLVHLSQVVNLVALNQEDFPLSNEIMNRDRCEGVGLFKG</sequence>
<organism evidence="1 2">
    <name type="scientific">Hymenochirus boettgeri</name>
    <name type="common">Congo dwarf clawed frog</name>
    <dbReference type="NCBI Taxonomy" id="247094"/>
    <lineage>
        <taxon>Eukaryota</taxon>
        <taxon>Metazoa</taxon>
        <taxon>Chordata</taxon>
        <taxon>Craniata</taxon>
        <taxon>Vertebrata</taxon>
        <taxon>Euteleostomi</taxon>
        <taxon>Amphibia</taxon>
        <taxon>Batrachia</taxon>
        <taxon>Anura</taxon>
        <taxon>Pipoidea</taxon>
        <taxon>Pipidae</taxon>
        <taxon>Pipinae</taxon>
        <taxon>Hymenochirus</taxon>
    </lineage>
</organism>
<evidence type="ECO:0000313" key="1">
    <source>
        <dbReference type="EMBL" id="KAG8449714.1"/>
    </source>
</evidence>
<comment type="caution">
    <text evidence="1">The sequence shown here is derived from an EMBL/GenBank/DDBJ whole genome shotgun (WGS) entry which is preliminary data.</text>
</comment>
<dbReference type="Proteomes" id="UP000812440">
    <property type="component" value="Chromosome 8_10"/>
</dbReference>
<gene>
    <name evidence="1" type="ORF">GDO86_016382</name>
</gene>
<accession>A0A8T2K1U7</accession>
<name>A0A8T2K1U7_9PIPI</name>
<evidence type="ECO:0000313" key="2">
    <source>
        <dbReference type="Proteomes" id="UP000812440"/>
    </source>
</evidence>
<dbReference type="AlphaFoldDB" id="A0A8T2K1U7"/>
<protein>
    <submittedName>
        <fullName evidence="1">Uncharacterized protein</fullName>
    </submittedName>
</protein>
<reference evidence="1" key="1">
    <citation type="thesis" date="2020" institute="ProQuest LLC" country="789 East Eisenhower Parkway, Ann Arbor, MI, USA">
        <title>Comparative Genomics and Chromosome Evolution.</title>
        <authorList>
            <person name="Mudd A.B."/>
        </authorList>
    </citation>
    <scope>NUCLEOTIDE SEQUENCE</scope>
    <source>
        <strain evidence="1">Female2</strain>
        <tissue evidence="1">Blood</tissue>
    </source>
</reference>
<keyword evidence="2" id="KW-1185">Reference proteome</keyword>
<dbReference type="EMBL" id="JAACNH010000003">
    <property type="protein sequence ID" value="KAG8449714.1"/>
    <property type="molecule type" value="Genomic_DNA"/>
</dbReference>